<feature type="compositionally biased region" description="Basic and acidic residues" evidence="4">
    <location>
        <begin position="230"/>
        <end position="241"/>
    </location>
</feature>
<dbReference type="GO" id="GO:0001522">
    <property type="term" value="P:pseudouridine synthesis"/>
    <property type="evidence" value="ECO:0007669"/>
    <property type="project" value="InterPro"/>
</dbReference>
<name>A0A5N5QUS3_9AGAM</name>
<dbReference type="GO" id="GO:0003723">
    <property type="term" value="F:RNA binding"/>
    <property type="evidence" value="ECO:0007669"/>
    <property type="project" value="InterPro"/>
</dbReference>
<dbReference type="InterPro" id="IPR001656">
    <property type="entry name" value="PsdUridine_synth_TruD"/>
</dbReference>
<dbReference type="InterPro" id="IPR011760">
    <property type="entry name" value="PsdUridine_synth_TruD_insert"/>
</dbReference>
<reference evidence="6 7" key="1">
    <citation type="journal article" date="2019" name="Fungal Biol. Biotechnol.">
        <title>Draft genome sequence of fastidious pathogen Ceratobasidium theobromae, which causes vascular-streak dieback in Theobroma cacao.</title>
        <authorList>
            <person name="Ali S.S."/>
            <person name="Asman A."/>
            <person name="Shao J."/>
            <person name="Firmansyah A.P."/>
            <person name="Susilo A.W."/>
            <person name="Rosmana A."/>
            <person name="McMahon P."/>
            <person name="Junaid M."/>
            <person name="Guest D."/>
            <person name="Kheng T.Y."/>
            <person name="Meinhardt L.W."/>
            <person name="Bailey B.A."/>
        </authorList>
    </citation>
    <scope>NUCLEOTIDE SEQUENCE [LARGE SCALE GENOMIC DNA]</scope>
    <source>
        <strain evidence="6 7">CT2</strain>
    </source>
</reference>
<proteinExistence type="inferred from homology"/>
<dbReference type="GO" id="GO:0008033">
    <property type="term" value="P:tRNA processing"/>
    <property type="evidence" value="ECO:0007669"/>
    <property type="project" value="UniProtKB-KW"/>
</dbReference>
<dbReference type="PANTHER" id="PTHR13326">
    <property type="entry name" value="TRNA PSEUDOURIDINE SYNTHASE D"/>
    <property type="match status" value="1"/>
</dbReference>
<dbReference type="Proteomes" id="UP000383932">
    <property type="component" value="Unassembled WGS sequence"/>
</dbReference>
<accession>A0A5N5QUS3</accession>
<evidence type="ECO:0000256" key="3">
    <source>
        <dbReference type="ARBA" id="ARBA00023235"/>
    </source>
</evidence>
<dbReference type="OrthoDB" id="447290at2759"/>
<dbReference type="NCBIfam" id="TIGR00094">
    <property type="entry name" value="tRNA_TruD_broad"/>
    <property type="match status" value="1"/>
</dbReference>
<evidence type="ECO:0000259" key="5">
    <source>
        <dbReference type="PROSITE" id="PS50984"/>
    </source>
</evidence>
<dbReference type="PROSITE" id="PS01268">
    <property type="entry name" value="UPF0024"/>
    <property type="match status" value="1"/>
</dbReference>
<dbReference type="PANTHER" id="PTHR13326:SF21">
    <property type="entry name" value="PSEUDOURIDYLATE SYNTHASE PUS7L"/>
    <property type="match status" value="1"/>
</dbReference>
<sequence>MSQSVDLSRPFDEIDNSEPPSKRVKLATSVDTQLSISSSTKIYHVNNLLPPSITLLGRHMQEDYVFQGSEKDVGITEYISHDIPSIDGIIKQRFTDFLVYEVDFEGNVVHVRDLGKPEGIKLKAPAPEITIEDTESSNEGWNSNVDTKLAELLPGDVCTRLKALYEEGPEPPVDPTGDGGLEAEAKNEEKAGDVPALAPEASQIDREGGRGRGRNRGRGRGRGQGGRGGSRREDTRRVLTDPIVSKEARTAVHQAIRTLFRGKFETETSETPGEEGSKVVIKWAHRGSGRRGRGGPDRSTSALPIYIHFTLQKTNRDTQDALSHLARLLKTPARDLSTAGTKDKRGVTTQRVCLKRGRLTVEDVWKVTNGLIGRRAPEDVFTQRGERGVRVSDIAYRRGYLELGMLKGNEFVITLRNVKVESPDVIDKAMNSLKLNGFINYYGMQRFGTSAIPTHSIGLALLRSDWKLATSLLLRPRPGEYSETEAGRRAWLDEKDLDKALQLIPRRCVAERCILENYKKHDGTDRNLLGGLSAIPRNLRLMYVHAYQSYVWNCIVSERIKTFGRAPMVGDIVYDDEDSIDDRGVDDEASLAADNSNAMAGDTASQDVSERLSKQWKSGKRIAPRKVRILTEEDLPSYSMSDVVMPLPGTDVAYPGGELGDKYRQFLIIDGLDPDDFDHKQKDYALAGSYRKIIHHPKALSWSTMRYTDPNVPLAQSDEDAILGLDKPMIDEDGKFLALQIRLTLGTSAYATMALREVTKTETSSFHQTNLTLASEDQAYRNTAKVDPEVVVVERTPVPQEDVVMENENLAGNSPIEE</sequence>
<comment type="similarity">
    <text evidence="1">Belongs to the pseudouridine synthase TruD family.</text>
</comment>
<dbReference type="Pfam" id="PF01142">
    <property type="entry name" value="TruD"/>
    <property type="match status" value="1"/>
</dbReference>
<keyword evidence="2" id="KW-0819">tRNA processing</keyword>
<feature type="compositionally biased region" description="Basic residues" evidence="4">
    <location>
        <begin position="211"/>
        <end position="221"/>
    </location>
</feature>
<gene>
    <name evidence="6" type="ORF">CTheo_1251</name>
</gene>
<evidence type="ECO:0000256" key="1">
    <source>
        <dbReference type="ARBA" id="ARBA00007953"/>
    </source>
</evidence>
<dbReference type="CDD" id="cd02576">
    <property type="entry name" value="PseudoU_synth_ScPUS7"/>
    <property type="match status" value="1"/>
</dbReference>
<dbReference type="EMBL" id="SSOP01000010">
    <property type="protein sequence ID" value="KAB5595379.1"/>
    <property type="molecule type" value="Genomic_DNA"/>
</dbReference>
<dbReference type="SUPFAM" id="SSF55120">
    <property type="entry name" value="Pseudouridine synthase"/>
    <property type="match status" value="1"/>
</dbReference>
<comment type="caution">
    <text evidence="6">The sequence shown here is derived from an EMBL/GenBank/DDBJ whole genome shotgun (WGS) entry which is preliminary data.</text>
</comment>
<dbReference type="InterPro" id="IPR020103">
    <property type="entry name" value="PsdUridine_synth_cat_dom_sf"/>
</dbReference>
<protein>
    <recommendedName>
        <fullName evidence="5">TRUD domain-containing protein</fullName>
    </recommendedName>
</protein>
<dbReference type="InterPro" id="IPR042214">
    <property type="entry name" value="TruD_catalytic"/>
</dbReference>
<dbReference type="GO" id="GO:0005634">
    <property type="term" value="C:nucleus"/>
    <property type="evidence" value="ECO:0007669"/>
    <property type="project" value="TreeGrafter"/>
</dbReference>
<organism evidence="6 7">
    <name type="scientific">Ceratobasidium theobromae</name>
    <dbReference type="NCBI Taxonomy" id="1582974"/>
    <lineage>
        <taxon>Eukaryota</taxon>
        <taxon>Fungi</taxon>
        <taxon>Dikarya</taxon>
        <taxon>Basidiomycota</taxon>
        <taxon>Agaricomycotina</taxon>
        <taxon>Agaricomycetes</taxon>
        <taxon>Cantharellales</taxon>
        <taxon>Ceratobasidiaceae</taxon>
        <taxon>Ceratobasidium</taxon>
    </lineage>
</organism>
<dbReference type="PIRSF" id="PIRSF037016">
    <property type="entry name" value="Pseudouridin_synth_euk_prd"/>
    <property type="match status" value="1"/>
</dbReference>
<dbReference type="AlphaFoldDB" id="A0A5N5QUS3"/>
<evidence type="ECO:0000256" key="4">
    <source>
        <dbReference type="SAM" id="MobiDB-lite"/>
    </source>
</evidence>
<dbReference type="Gene3D" id="3.30.2350.20">
    <property type="entry name" value="TruD, catalytic domain"/>
    <property type="match status" value="2"/>
</dbReference>
<dbReference type="GO" id="GO:0009982">
    <property type="term" value="F:pseudouridine synthase activity"/>
    <property type="evidence" value="ECO:0007669"/>
    <property type="project" value="InterPro"/>
</dbReference>
<evidence type="ECO:0000313" key="7">
    <source>
        <dbReference type="Proteomes" id="UP000383932"/>
    </source>
</evidence>
<keyword evidence="7" id="KW-1185">Reference proteome</keyword>
<feature type="region of interest" description="Disordered" evidence="4">
    <location>
        <begin position="1"/>
        <end position="25"/>
    </location>
</feature>
<dbReference type="PROSITE" id="PS50984">
    <property type="entry name" value="TRUD"/>
    <property type="match status" value="1"/>
</dbReference>
<dbReference type="InterPro" id="IPR020119">
    <property type="entry name" value="PsdUridine_synth_TruD_CS"/>
</dbReference>
<evidence type="ECO:0000313" key="6">
    <source>
        <dbReference type="EMBL" id="KAB5595379.1"/>
    </source>
</evidence>
<feature type="region of interest" description="Disordered" evidence="4">
    <location>
        <begin position="187"/>
        <end position="241"/>
    </location>
</feature>
<evidence type="ECO:0000256" key="2">
    <source>
        <dbReference type="ARBA" id="ARBA00022694"/>
    </source>
</evidence>
<feature type="domain" description="TRUD" evidence="5">
    <location>
        <begin position="437"/>
        <end position="696"/>
    </location>
</feature>
<keyword evidence="3" id="KW-0413">Isomerase</keyword>